<feature type="transmembrane region" description="Helical" evidence="8">
    <location>
        <begin position="212"/>
        <end position="237"/>
    </location>
</feature>
<protein>
    <submittedName>
        <fullName evidence="10">Efflux pump patC</fullName>
    </submittedName>
</protein>
<comment type="caution">
    <text evidence="10">The sequence shown here is derived from an EMBL/GenBank/DDBJ whole genome shotgun (WGS) entry which is preliminary data.</text>
</comment>
<evidence type="ECO:0000256" key="7">
    <source>
        <dbReference type="SAM" id="MobiDB-lite"/>
    </source>
</evidence>
<feature type="transmembrane region" description="Helical" evidence="8">
    <location>
        <begin position="282"/>
        <end position="304"/>
    </location>
</feature>
<evidence type="ECO:0000313" key="10">
    <source>
        <dbReference type="EMBL" id="TVY14870.1"/>
    </source>
</evidence>
<feature type="transmembrane region" description="Helical" evidence="8">
    <location>
        <begin position="107"/>
        <end position="128"/>
    </location>
</feature>
<comment type="subcellular location">
    <subcellularLocation>
        <location evidence="1">Membrane</location>
        <topology evidence="1">Multi-pass membrane protein</topology>
    </subcellularLocation>
</comment>
<evidence type="ECO:0000256" key="8">
    <source>
        <dbReference type="SAM" id="Phobius"/>
    </source>
</evidence>
<name>A0A8T9B4C6_9HELO</name>
<reference evidence="10 11" key="1">
    <citation type="submission" date="2018-05" db="EMBL/GenBank/DDBJ databases">
        <title>Whole genome sequencing for identification of molecular markers to develop diagnostic detection tools for the regulated plant pathogen Lachnellula willkommii.</title>
        <authorList>
            <person name="Giroux E."/>
            <person name="Bilodeau G."/>
        </authorList>
    </citation>
    <scope>NUCLEOTIDE SEQUENCE [LARGE SCALE GENOMIC DNA]</scope>
    <source>
        <strain evidence="10 11">CBS 203.66</strain>
    </source>
</reference>
<dbReference type="InterPro" id="IPR011701">
    <property type="entry name" value="MFS"/>
</dbReference>
<evidence type="ECO:0000313" key="11">
    <source>
        <dbReference type="Proteomes" id="UP000469559"/>
    </source>
</evidence>
<evidence type="ECO:0000259" key="9">
    <source>
        <dbReference type="PROSITE" id="PS50850"/>
    </source>
</evidence>
<feature type="transmembrane region" description="Helical" evidence="8">
    <location>
        <begin position="324"/>
        <end position="343"/>
    </location>
</feature>
<dbReference type="Proteomes" id="UP000469559">
    <property type="component" value="Unassembled WGS sequence"/>
</dbReference>
<dbReference type="Pfam" id="PF07690">
    <property type="entry name" value="MFS_1"/>
    <property type="match status" value="1"/>
</dbReference>
<evidence type="ECO:0000256" key="5">
    <source>
        <dbReference type="ARBA" id="ARBA00022989"/>
    </source>
</evidence>
<dbReference type="AlphaFoldDB" id="A0A8T9B4C6"/>
<dbReference type="InterPro" id="IPR020846">
    <property type="entry name" value="MFS_dom"/>
</dbReference>
<keyword evidence="4 8" id="KW-0812">Transmembrane</keyword>
<dbReference type="GO" id="GO:0005886">
    <property type="term" value="C:plasma membrane"/>
    <property type="evidence" value="ECO:0007669"/>
    <property type="project" value="TreeGrafter"/>
</dbReference>
<dbReference type="PROSITE" id="PS50850">
    <property type="entry name" value="MFS"/>
    <property type="match status" value="1"/>
</dbReference>
<feature type="transmembrane region" description="Helical" evidence="8">
    <location>
        <begin position="489"/>
        <end position="507"/>
    </location>
</feature>
<feature type="transmembrane region" description="Helical" evidence="8">
    <location>
        <begin position="378"/>
        <end position="400"/>
    </location>
</feature>
<evidence type="ECO:0000256" key="4">
    <source>
        <dbReference type="ARBA" id="ARBA00022692"/>
    </source>
</evidence>
<keyword evidence="5 8" id="KW-1133">Transmembrane helix</keyword>
<dbReference type="EMBL" id="QGMF01000599">
    <property type="protein sequence ID" value="TVY14870.1"/>
    <property type="molecule type" value="Genomic_DNA"/>
</dbReference>
<evidence type="ECO:0000256" key="6">
    <source>
        <dbReference type="ARBA" id="ARBA00023136"/>
    </source>
</evidence>
<keyword evidence="6 8" id="KW-0472">Membrane</keyword>
<feature type="transmembrane region" description="Helical" evidence="8">
    <location>
        <begin position="171"/>
        <end position="191"/>
    </location>
</feature>
<feature type="transmembrane region" description="Helical" evidence="8">
    <location>
        <begin position="140"/>
        <end position="159"/>
    </location>
</feature>
<proteinExistence type="inferred from homology"/>
<sequence>MDKESSALAQEPLAASKDNPSLSNGLLSSEATTNIQGTAPSYNTTASTNARIVDPAIQSRLDALGASLVWGKLHGQFDSKILFILAVLLFKIESAVCGAAPSLNAFIVGRAVAGLGGSGIYVGTINILSGLTSSARRPLYMSFVGSAWSLGTVLGPIIGGAFADSNATWRWSFYINLCIAAAAAPVYIFLLPSQTSGHNGSSIGYRLLQIDFCGSLLFIGATATLTIGISFGGAVFAWQSGSIIGLFACSGVLWVLFSAQQVKCVFTTPENRLFPIHFIRSYEMCILFCQVAACITCLFIPIYFIPLFSQFVRGDSALESGVRLLPFMSLLVAGAIINGAMLGKYGLNMPWFFVGGVLVIIGSSLLHTITIGTSLSRMYGYSVIVAFGAGLFVQAPFSVAQAKVRPEQHPEVTAFITCGQISGIVLSLSIASSMFINESTEQISALLPNVPLKTVRSTLAGVGATLFQSLTAVERLDVLNILVSVIDRIFILVIVGGGLAVLLSIFMKRERLFLEGAVEEGGEPRDV</sequence>
<gene>
    <name evidence="10" type="primary">patC_0</name>
    <name evidence="10" type="ORF">LARI1_G006861</name>
</gene>
<organism evidence="10 11">
    <name type="scientific">Lachnellula arida</name>
    <dbReference type="NCBI Taxonomy" id="1316785"/>
    <lineage>
        <taxon>Eukaryota</taxon>
        <taxon>Fungi</taxon>
        <taxon>Dikarya</taxon>
        <taxon>Ascomycota</taxon>
        <taxon>Pezizomycotina</taxon>
        <taxon>Leotiomycetes</taxon>
        <taxon>Helotiales</taxon>
        <taxon>Lachnaceae</taxon>
        <taxon>Lachnellula</taxon>
    </lineage>
</organism>
<dbReference type="InterPro" id="IPR036259">
    <property type="entry name" value="MFS_trans_sf"/>
</dbReference>
<keyword evidence="3" id="KW-0813">Transport</keyword>
<dbReference type="Gene3D" id="1.20.1720.10">
    <property type="entry name" value="Multidrug resistance protein D"/>
    <property type="match status" value="1"/>
</dbReference>
<evidence type="ECO:0000256" key="1">
    <source>
        <dbReference type="ARBA" id="ARBA00004141"/>
    </source>
</evidence>
<evidence type="ECO:0000256" key="3">
    <source>
        <dbReference type="ARBA" id="ARBA00022448"/>
    </source>
</evidence>
<keyword evidence="11" id="KW-1185">Reference proteome</keyword>
<feature type="transmembrane region" description="Helical" evidence="8">
    <location>
        <begin position="243"/>
        <end position="262"/>
    </location>
</feature>
<evidence type="ECO:0000256" key="2">
    <source>
        <dbReference type="ARBA" id="ARBA00007520"/>
    </source>
</evidence>
<feature type="domain" description="Major facilitator superfamily (MFS) profile" evidence="9">
    <location>
        <begin position="1"/>
        <end position="512"/>
    </location>
</feature>
<dbReference type="SUPFAM" id="SSF103473">
    <property type="entry name" value="MFS general substrate transporter"/>
    <property type="match status" value="1"/>
</dbReference>
<feature type="region of interest" description="Disordered" evidence="7">
    <location>
        <begin position="1"/>
        <end position="23"/>
    </location>
</feature>
<feature type="transmembrane region" description="Helical" evidence="8">
    <location>
        <begin position="81"/>
        <end position="101"/>
    </location>
</feature>
<dbReference type="PANTHER" id="PTHR23501">
    <property type="entry name" value="MAJOR FACILITATOR SUPERFAMILY"/>
    <property type="match status" value="1"/>
</dbReference>
<feature type="transmembrane region" description="Helical" evidence="8">
    <location>
        <begin position="412"/>
        <end position="436"/>
    </location>
</feature>
<dbReference type="PANTHER" id="PTHR23501:SF12">
    <property type="entry name" value="MAJOR FACILITATOR SUPERFAMILY (MFS) PROFILE DOMAIN-CONTAINING PROTEIN-RELATED"/>
    <property type="match status" value="1"/>
</dbReference>
<accession>A0A8T9B4C6</accession>
<dbReference type="GO" id="GO:0022857">
    <property type="term" value="F:transmembrane transporter activity"/>
    <property type="evidence" value="ECO:0007669"/>
    <property type="project" value="InterPro"/>
</dbReference>
<comment type="similarity">
    <text evidence="2">Belongs to the major facilitator superfamily. TCR/Tet family.</text>
</comment>
<feature type="transmembrane region" description="Helical" evidence="8">
    <location>
        <begin position="350"/>
        <end position="372"/>
    </location>
</feature>
<dbReference type="OrthoDB" id="10021397at2759"/>